<proteinExistence type="predicted"/>
<reference evidence="2" key="1">
    <citation type="journal article" date="2022" name="Nat. Commun.">
        <title>Chromosome evolution and the genetic basis of agronomically important traits in greater yam.</title>
        <authorList>
            <person name="Bredeson J.V."/>
            <person name="Lyons J.B."/>
            <person name="Oniyinde I.O."/>
            <person name="Okereke N.R."/>
            <person name="Kolade O."/>
            <person name="Nnabue I."/>
            <person name="Nwadili C.O."/>
            <person name="Hribova E."/>
            <person name="Parker M."/>
            <person name="Nwogha J."/>
            <person name="Shu S."/>
            <person name="Carlson J."/>
            <person name="Kariba R."/>
            <person name="Muthemba S."/>
            <person name="Knop K."/>
            <person name="Barton G.J."/>
            <person name="Sherwood A.V."/>
            <person name="Lopez-Montes A."/>
            <person name="Asiedu R."/>
            <person name="Jamnadass R."/>
            <person name="Muchugi A."/>
            <person name="Goodstein D."/>
            <person name="Egesi C.N."/>
            <person name="Featherston J."/>
            <person name="Asfaw A."/>
            <person name="Simpson G.G."/>
            <person name="Dolezel J."/>
            <person name="Hendre P.S."/>
            <person name="Van Deynze A."/>
            <person name="Kumar P.L."/>
            <person name="Obidiegwu J.E."/>
            <person name="Bhattacharjee R."/>
            <person name="Rokhsar D.S."/>
        </authorList>
    </citation>
    <scope>NUCLEOTIDE SEQUENCE [LARGE SCALE GENOMIC DNA]</scope>
    <source>
        <strain evidence="2">cv. TDa95/00328</strain>
    </source>
</reference>
<protein>
    <submittedName>
        <fullName evidence="1">Prenylated rab acceptor PRA1 protein</fullName>
    </submittedName>
</protein>
<sequence>MVFSANPLALSVPEPAFEAWLRDTGYLEVLDSQPVPPPSADRRSKPTTAATIAPAIGGTTNFFSSALSCFRTLVSIATLNPFAKLVPDDFTAPTPSWTSAFIGPAYSYSWPPDPAQARMRVQENVRRYVRNYAALAIVFFACSLYQMPISLLGLVLCLGLWELLRFCCDKLELELRYPGLRQVLIRITQIAAAVVLYLCNMQMVLICAISVSYLVMILHASLRKLTPTKLSNRQRQSLTRTTRLPSHVF</sequence>
<comment type="caution">
    <text evidence="1">The sequence shown here is derived from an EMBL/GenBank/DDBJ whole genome shotgun (WGS) entry which is preliminary data.</text>
</comment>
<gene>
    <name evidence="1" type="ORF">IHE45_05G225600</name>
</gene>
<evidence type="ECO:0000313" key="2">
    <source>
        <dbReference type="Proteomes" id="UP000827976"/>
    </source>
</evidence>
<dbReference type="Proteomes" id="UP000827976">
    <property type="component" value="Chromosome 5"/>
</dbReference>
<dbReference type="EMBL" id="CM037015">
    <property type="protein sequence ID" value="KAH7684122.1"/>
    <property type="molecule type" value="Genomic_DNA"/>
</dbReference>
<name>A0ACB7W8Q6_DIOAL</name>
<evidence type="ECO:0000313" key="1">
    <source>
        <dbReference type="EMBL" id="KAH7684122.1"/>
    </source>
</evidence>
<organism evidence="1 2">
    <name type="scientific">Dioscorea alata</name>
    <name type="common">Purple yam</name>
    <dbReference type="NCBI Taxonomy" id="55571"/>
    <lineage>
        <taxon>Eukaryota</taxon>
        <taxon>Viridiplantae</taxon>
        <taxon>Streptophyta</taxon>
        <taxon>Embryophyta</taxon>
        <taxon>Tracheophyta</taxon>
        <taxon>Spermatophyta</taxon>
        <taxon>Magnoliopsida</taxon>
        <taxon>Liliopsida</taxon>
        <taxon>Dioscoreales</taxon>
        <taxon>Dioscoreaceae</taxon>
        <taxon>Dioscorea</taxon>
    </lineage>
</organism>
<accession>A0ACB7W8Q6</accession>
<keyword evidence="2" id="KW-1185">Reference proteome</keyword>